<sequence length="512" mass="55468">MPELSRRTFLVNARGAAIAAGGLAVGAGALRQATPASAAATTFPSTPFTVGVASGDALPGAVVIWTRLTTQPTEPGLGMDGQGPIPVEWTVAETPEALDTRPHATGVFVAEPQHAWSVHVDVTGLHPDTTYHYRFRAGDWVSPVGRTRTTPVPSADVPVRFAILSCQNMAKPGSGIFYFNGIADLATRDDIDFVAYLGDYIYDFGRPGHLPPRQIQSLSDYRIRYGQYKSRLALMDMHARFPVYTVPDDHEFWNDVQGRAPGMTPAEKAQLATALQAYWENMPLRGGPPVLDAASGLMQLTLHRRVKWGSNLDLLLTDGRQYRAPGTILGREQLDWLLDMVAGSHATWTAIGSGQPLSWFPNSGGGWSGFDADRSALTDALAKRLAARRHRAFNPVVLSGDTHRGIVTHVRQRRNATTALVATEFVGPPVSSNSATDYDKNADTGAYRASYAYAQNGELNAYRGYLDCALTSSAWTSTYVLGNQVDRPNGTVSATDRWQLDNGAEVGSVRRL</sequence>
<evidence type="ECO:0000256" key="1">
    <source>
        <dbReference type="SAM" id="SignalP"/>
    </source>
</evidence>
<proteinExistence type="predicted"/>
<dbReference type="SUPFAM" id="SSF56300">
    <property type="entry name" value="Metallo-dependent phosphatases"/>
    <property type="match status" value="1"/>
</dbReference>
<dbReference type="PANTHER" id="PTHR43606:SF2">
    <property type="entry name" value="ALKALINE PHOSPHATASE FAMILY PROTEIN (AFU_ORTHOLOGUE AFUA_5G03860)"/>
    <property type="match status" value="1"/>
</dbReference>
<dbReference type="PANTHER" id="PTHR43606">
    <property type="entry name" value="PHOSPHATASE, PUTATIVE (AFU_ORTHOLOGUE AFUA_6G08710)-RELATED"/>
    <property type="match status" value="1"/>
</dbReference>
<dbReference type="InterPro" id="IPR032093">
    <property type="entry name" value="PhoD_N"/>
</dbReference>
<organism evidence="4 5">
    <name type="scientific">Planotetraspora thailandica</name>
    <dbReference type="NCBI Taxonomy" id="487172"/>
    <lineage>
        <taxon>Bacteria</taxon>
        <taxon>Bacillati</taxon>
        <taxon>Actinomycetota</taxon>
        <taxon>Actinomycetes</taxon>
        <taxon>Streptosporangiales</taxon>
        <taxon>Streptosporangiaceae</taxon>
        <taxon>Planotetraspora</taxon>
    </lineage>
</organism>
<feature type="signal peptide" evidence="1">
    <location>
        <begin position="1"/>
        <end position="38"/>
    </location>
</feature>
<dbReference type="Gene3D" id="2.60.40.380">
    <property type="entry name" value="Purple acid phosphatase-like, N-terminal"/>
    <property type="match status" value="1"/>
</dbReference>
<dbReference type="InterPro" id="IPR029052">
    <property type="entry name" value="Metallo-depent_PP-like"/>
</dbReference>
<evidence type="ECO:0000259" key="3">
    <source>
        <dbReference type="Pfam" id="PF16655"/>
    </source>
</evidence>
<dbReference type="InterPro" id="IPR052900">
    <property type="entry name" value="Phospholipid_Metab_Enz"/>
</dbReference>
<dbReference type="Proteomes" id="UP000605992">
    <property type="component" value="Unassembled WGS sequence"/>
</dbReference>
<name>A0A8J3UYT5_9ACTN</name>
<dbReference type="AlphaFoldDB" id="A0A8J3UYT5"/>
<comment type="caution">
    <text evidence="4">The sequence shown here is derived from an EMBL/GenBank/DDBJ whole genome shotgun (WGS) entry which is preliminary data.</text>
</comment>
<dbReference type="Gene3D" id="3.60.21.70">
    <property type="entry name" value="PhoD-like phosphatase"/>
    <property type="match status" value="1"/>
</dbReference>
<protein>
    <submittedName>
        <fullName evidence="4">Alkaline phosphatase</fullName>
    </submittedName>
</protein>
<dbReference type="CDD" id="cd07389">
    <property type="entry name" value="MPP_PhoD"/>
    <property type="match status" value="1"/>
</dbReference>
<keyword evidence="1" id="KW-0732">Signal</keyword>
<dbReference type="Pfam" id="PF09423">
    <property type="entry name" value="PhoD"/>
    <property type="match status" value="1"/>
</dbReference>
<feature type="chain" id="PRO_5035237788" evidence="1">
    <location>
        <begin position="39"/>
        <end position="512"/>
    </location>
</feature>
<dbReference type="Pfam" id="PF16655">
    <property type="entry name" value="PhoD_N"/>
    <property type="match status" value="1"/>
</dbReference>
<dbReference type="EMBL" id="BOOR01000010">
    <property type="protein sequence ID" value="GII53723.1"/>
    <property type="molecule type" value="Genomic_DNA"/>
</dbReference>
<dbReference type="InterPro" id="IPR018946">
    <property type="entry name" value="PhoD-like_MPP"/>
</dbReference>
<feature type="domain" description="Phospholipase D N-terminal" evidence="3">
    <location>
        <begin position="51"/>
        <end position="149"/>
    </location>
</feature>
<evidence type="ECO:0000313" key="5">
    <source>
        <dbReference type="Proteomes" id="UP000605992"/>
    </source>
</evidence>
<keyword evidence="5" id="KW-1185">Reference proteome</keyword>
<evidence type="ECO:0000313" key="4">
    <source>
        <dbReference type="EMBL" id="GII53723.1"/>
    </source>
</evidence>
<reference evidence="4" key="1">
    <citation type="submission" date="2021-01" db="EMBL/GenBank/DDBJ databases">
        <title>Whole genome shotgun sequence of Planotetraspora thailandica NBRC 104271.</title>
        <authorList>
            <person name="Komaki H."/>
            <person name="Tamura T."/>
        </authorList>
    </citation>
    <scope>NUCLEOTIDE SEQUENCE</scope>
    <source>
        <strain evidence="4">NBRC 104271</strain>
    </source>
</reference>
<dbReference type="InterPro" id="IPR006311">
    <property type="entry name" value="TAT_signal"/>
</dbReference>
<feature type="domain" description="PhoD-like phosphatase metallophosphatase" evidence="2">
    <location>
        <begin position="161"/>
        <end position="478"/>
    </location>
</feature>
<accession>A0A8J3UYT5</accession>
<dbReference type="RefSeq" id="WP_203943951.1">
    <property type="nucleotide sequence ID" value="NZ_BOOR01000010.1"/>
</dbReference>
<gene>
    <name evidence="4" type="ORF">Pth03_21120</name>
</gene>
<dbReference type="PROSITE" id="PS51318">
    <property type="entry name" value="TAT"/>
    <property type="match status" value="1"/>
</dbReference>
<evidence type="ECO:0000259" key="2">
    <source>
        <dbReference type="Pfam" id="PF09423"/>
    </source>
</evidence>
<dbReference type="InterPro" id="IPR038607">
    <property type="entry name" value="PhoD-like_sf"/>
</dbReference>